<feature type="compositionally biased region" description="Pro residues" evidence="6">
    <location>
        <begin position="13"/>
        <end position="32"/>
    </location>
</feature>
<reference evidence="9" key="1">
    <citation type="journal article" date="2019" name="Int. J. Syst. Evol. Microbiol.">
        <title>The Global Catalogue of Microorganisms (GCM) 10K type strain sequencing project: providing services to taxonomists for standard genome sequencing and annotation.</title>
        <authorList>
            <consortium name="The Broad Institute Genomics Platform"/>
            <consortium name="The Broad Institute Genome Sequencing Center for Infectious Disease"/>
            <person name="Wu L."/>
            <person name="Ma J."/>
        </authorList>
    </citation>
    <scope>NUCLEOTIDE SEQUENCE [LARGE SCALE GENOMIC DNA]</scope>
    <source>
        <strain evidence="9">JCM 16014</strain>
    </source>
</reference>
<evidence type="ECO:0000256" key="5">
    <source>
        <dbReference type="ARBA" id="ARBA00033098"/>
    </source>
</evidence>
<evidence type="ECO:0000256" key="4">
    <source>
        <dbReference type="ARBA" id="ARBA00022963"/>
    </source>
</evidence>
<dbReference type="SUPFAM" id="SSF49899">
    <property type="entry name" value="Concanavalin A-like lectins/glucanases"/>
    <property type="match status" value="1"/>
</dbReference>
<dbReference type="Proteomes" id="UP001500751">
    <property type="component" value="Unassembled WGS sequence"/>
</dbReference>
<accession>A0ABP5H4I2</accession>
<evidence type="ECO:0000313" key="9">
    <source>
        <dbReference type="Proteomes" id="UP001500751"/>
    </source>
</evidence>
<dbReference type="PROSITE" id="PS50231">
    <property type="entry name" value="RICIN_B_LECTIN"/>
    <property type="match status" value="1"/>
</dbReference>
<evidence type="ECO:0000259" key="7">
    <source>
        <dbReference type="SMART" id="SM00458"/>
    </source>
</evidence>
<gene>
    <name evidence="8" type="ORF">GCM10009839_85160</name>
</gene>
<dbReference type="Gene3D" id="3.20.20.70">
    <property type="entry name" value="Aldolase class I"/>
    <property type="match status" value="1"/>
</dbReference>
<keyword evidence="9" id="KW-1185">Reference proteome</keyword>
<dbReference type="RefSeq" id="WP_344671439.1">
    <property type="nucleotide sequence ID" value="NZ_BAAAQN010000081.1"/>
</dbReference>
<dbReference type="Pfam" id="PF02057">
    <property type="entry name" value="Glyco_hydro_59"/>
    <property type="match status" value="1"/>
</dbReference>
<dbReference type="InterPro" id="IPR049162">
    <property type="entry name" value="GH59_C"/>
</dbReference>
<dbReference type="EC" id="3.2.1.46" evidence="2"/>
<evidence type="ECO:0000313" key="8">
    <source>
        <dbReference type="EMBL" id="GAA2061159.1"/>
    </source>
</evidence>
<dbReference type="InterPro" id="IPR001286">
    <property type="entry name" value="Glyco_hydro_59"/>
</dbReference>
<evidence type="ECO:0000256" key="3">
    <source>
        <dbReference type="ARBA" id="ARBA00022919"/>
    </source>
</evidence>
<dbReference type="Gene3D" id="3.20.20.80">
    <property type="entry name" value="Glycosidases"/>
    <property type="match status" value="1"/>
</dbReference>
<keyword evidence="4" id="KW-0442">Lipid degradation</keyword>
<dbReference type="PRINTS" id="PR00850">
    <property type="entry name" value="GLHYDRLASE59"/>
</dbReference>
<organism evidence="8 9">
    <name type="scientific">Catenulispora yoronensis</name>
    <dbReference type="NCBI Taxonomy" id="450799"/>
    <lineage>
        <taxon>Bacteria</taxon>
        <taxon>Bacillati</taxon>
        <taxon>Actinomycetota</taxon>
        <taxon>Actinomycetes</taxon>
        <taxon>Catenulisporales</taxon>
        <taxon>Catenulisporaceae</taxon>
        <taxon>Catenulispora</taxon>
    </lineage>
</organism>
<dbReference type="CDD" id="cd23451">
    <property type="entry name" value="beta-trefoil_Ricin_laminarinase"/>
    <property type="match status" value="1"/>
</dbReference>
<dbReference type="InterPro" id="IPR000772">
    <property type="entry name" value="Ricin_B_lectin"/>
</dbReference>
<proteinExistence type="inferred from homology"/>
<dbReference type="PANTHER" id="PTHR15172">
    <property type="entry name" value="GALACTOCEREBROSIDASE"/>
    <property type="match status" value="1"/>
</dbReference>
<name>A0ABP5H4I2_9ACTN</name>
<dbReference type="SUPFAM" id="SSF51445">
    <property type="entry name" value="(Trans)glycosidases"/>
    <property type="match status" value="1"/>
</dbReference>
<dbReference type="PANTHER" id="PTHR15172:SF1">
    <property type="entry name" value="GALACTOCEREBROSIDASE"/>
    <property type="match status" value="1"/>
</dbReference>
<evidence type="ECO:0000256" key="1">
    <source>
        <dbReference type="ARBA" id="ARBA00005637"/>
    </source>
</evidence>
<evidence type="ECO:0000256" key="2">
    <source>
        <dbReference type="ARBA" id="ARBA00012657"/>
    </source>
</evidence>
<dbReference type="SMART" id="SM00458">
    <property type="entry name" value="RICIN"/>
    <property type="match status" value="1"/>
</dbReference>
<dbReference type="Pfam" id="PF00652">
    <property type="entry name" value="Ricin_B_lectin"/>
    <property type="match status" value="1"/>
</dbReference>
<dbReference type="Gene3D" id="2.80.10.50">
    <property type="match status" value="2"/>
</dbReference>
<feature type="compositionally biased region" description="Basic residues" evidence="6">
    <location>
        <begin position="1"/>
        <end position="11"/>
    </location>
</feature>
<dbReference type="EMBL" id="BAAAQN010000081">
    <property type="protein sequence ID" value="GAA2061159.1"/>
    <property type="molecule type" value="Genomic_DNA"/>
</dbReference>
<feature type="region of interest" description="Disordered" evidence="6">
    <location>
        <begin position="1"/>
        <end position="32"/>
    </location>
</feature>
<dbReference type="InterPro" id="IPR013320">
    <property type="entry name" value="ConA-like_dom_sf"/>
</dbReference>
<dbReference type="InterPro" id="IPR049161">
    <property type="entry name" value="GH59_cat"/>
</dbReference>
<feature type="domain" description="Ricin B lectin" evidence="7">
    <location>
        <begin position="697"/>
        <end position="826"/>
    </location>
</feature>
<dbReference type="InterPro" id="IPR035992">
    <property type="entry name" value="Ricin_B-like_lectins"/>
</dbReference>
<evidence type="ECO:0000256" key="6">
    <source>
        <dbReference type="SAM" id="MobiDB-lite"/>
    </source>
</evidence>
<dbReference type="Pfam" id="PF21708">
    <property type="entry name" value="Glyco_hydro_59_C"/>
    <property type="match status" value="1"/>
</dbReference>
<comment type="similarity">
    <text evidence="1">Belongs to the glycosyl hydrolase 59 family.</text>
</comment>
<comment type="caution">
    <text evidence="8">The sequence shown here is derived from an EMBL/GenBank/DDBJ whole genome shotgun (WGS) entry which is preliminary data.</text>
</comment>
<dbReference type="InterPro" id="IPR013785">
    <property type="entry name" value="Aldolase_TIM"/>
</dbReference>
<dbReference type="SUPFAM" id="SSF50370">
    <property type="entry name" value="Ricin B-like lectins"/>
    <property type="match status" value="1"/>
</dbReference>
<protein>
    <recommendedName>
        <fullName evidence="2">galactosylceramidase</fullName>
        <ecNumber evidence="2">3.2.1.46</ecNumber>
    </recommendedName>
    <alternativeName>
        <fullName evidence="5">Galactosylceramidase</fullName>
    </alternativeName>
</protein>
<keyword evidence="3" id="KW-0746">Sphingolipid metabolism</keyword>
<dbReference type="InterPro" id="IPR017853">
    <property type="entry name" value="GH"/>
</dbReference>
<dbReference type="Gene3D" id="2.60.120.560">
    <property type="entry name" value="Exo-inulinase, domain 1"/>
    <property type="match status" value="1"/>
</dbReference>
<sequence length="826" mass="87151">MPLIARRRTPHTPHTPPTAPTAPTPPTPPTPLTPLTALTAILSLLLTLLLSILTVAAPTAHAATTTSISVDGTKTGLTFDGVGAISGGGGNSRLLIDYPEPQRSQLLDYLFKPGYGASLQMLKIEIGGDTNSTDGAEASIEHSRGAVDCNQGYEWWLAAQAKARNPTIKLYGLAWGAPGWISGGFWSTDTVNYLMDWFGCAKQHNLTIDYLGGWNERGYDKGWYESLKSALTAHGYATKVVAADSDWSVADAMVSDSTFKNSVDIVGVHYPCGYLGSFTSCPSTANAQSLGKPLWASENGSEDANDGAIPVARAINRDYLDGKMTSYINWPVIAALYPNLYYGTDGMSIAAQPWSGAYSIGKTTWVTAHTTQFTQPGWHYIDSASGYLGGNRSNGSYVTLKSTNNSDYSTVVETVDATAAQTLSVHVTGGLSTGTVHVWQTNLNSGNSADYFVHSSDVTPSSGSYTLTLQPGYVYTLTTTTGQGKGTATSPASSPLALPYSDNFETAAASTSPKYFADMNGAFETVACGGGRTGTCLRQMAPTTPIRWTGESNPMPYTIMGDLSWGNYTVAADALLEQSGSVELLGRVNQQGRNNNGLNAYHFRVSDSGAWSIQRSDTSWNFTTLASGTVSGLGLNTWHRLAFQMQGSTLTASIDGKTVGSATDTTFTNGQAGLAVTGYQTDEFDNFALTAGNGSGTHLGAVTSGVAGKCLDDNAGSTVDGTHIQLWDCNNTAAQTWYWANGQVQLGGPAGKCLDVTGNGTANGTLVELWECNGGTNQQWIAQSDGSLKGAQSGRCLDDPAFATTNGTQLEIWDCNGGGNQKWTMP</sequence>
<keyword evidence="3" id="KW-0443">Lipid metabolism</keyword>